<evidence type="ECO:0000256" key="3">
    <source>
        <dbReference type="ARBA" id="ARBA00022827"/>
    </source>
</evidence>
<dbReference type="AlphaFoldDB" id="A0A7X0MXQ1"/>
<name>A0A7X0MXQ1_9GAMM</name>
<keyword evidence="3" id="KW-0274">FAD</keyword>
<proteinExistence type="predicted"/>
<dbReference type="InterPro" id="IPR052206">
    <property type="entry name" value="Retinol_saturase"/>
</dbReference>
<keyword evidence="2" id="KW-0732">Signal</keyword>
<dbReference type="GO" id="GO:0051786">
    <property type="term" value="F:all-trans-retinol 13,14-reductase activity"/>
    <property type="evidence" value="ECO:0007669"/>
    <property type="project" value="UniProtKB-EC"/>
</dbReference>
<organism evidence="8 9">
    <name type="scientific">Pseudoteredinibacter isoporae</name>
    <dbReference type="NCBI Taxonomy" id="570281"/>
    <lineage>
        <taxon>Bacteria</taxon>
        <taxon>Pseudomonadati</taxon>
        <taxon>Pseudomonadota</taxon>
        <taxon>Gammaproteobacteria</taxon>
        <taxon>Cellvibrionales</taxon>
        <taxon>Cellvibrionaceae</taxon>
        <taxon>Pseudoteredinibacter</taxon>
    </lineage>
</organism>
<dbReference type="InParanoid" id="A0A7X0MXQ1"/>
<reference evidence="8 9" key="1">
    <citation type="submission" date="2020-08" db="EMBL/GenBank/DDBJ databases">
        <title>Genomic Encyclopedia of Type Strains, Phase IV (KMG-IV): sequencing the most valuable type-strain genomes for metagenomic binning, comparative biology and taxonomic classification.</title>
        <authorList>
            <person name="Goeker M."/>
        </authorList>
    </citation>
    <scope>NUCLEOTIDE SEQUENCE [LARGE SCALE GENOMIC DNA]</scope>
    <source>
        <strain evidence="8 9">DSM 22368</strain>
    </source>
</reference>
<dbReference type="EMBL" id="JACHHT010000002">
    <property type="protein sequence ID" value="MBB6522229.1"/>
    <property type="molecule type" value="Genomic_DNA"/>
</dbReference>
<feature type="transmembrane region" description="Helical" evidence="6">
    <location>
        <begin position="27"/>
        <end position="48"/>
    </location>
</feature>
<evidence type="ECO:0000313" key="8">
    <source>
        <dbReference type="EMBL" id="MBB6522229.1"/>
    </source>
</evidence>
<comment type="caution">
    <text evidence="8">The sequence shown here is derived from an EMBL/GenBank/DDBJ whole genome shotgun (WGS) entry which is preliminary data.</text>
</comment>
<dbReference type="InterPro" id="IPR002937">
    <property type="entry name" value="Amino_oxidase"/>
</dbReference>
<gene>
    <name evidence="8" type="ORF">HNR48_002514</name>
</gene>
<dbReference type="PANTHER" id="PTHR46091">
    <property type="entry name" value="BLR7054 PROTEIN"/>
    <property type="match status" value="1"/>
</dbReference>
<evidence type="ECO:0000259" key="7">
    <source>
        <dbReference type="Pfam" id="PF01593"/>
    </source>
</evidence>
<keyword evidence="8" id="KW-0560">Oxidoreductase</keyword>
<feature type="domain" description="Amine oxidase" evidence="7">
    <location>
        <begin position="36"/>
        <end position="529"/>
    </location>
</feature>
<dbReference type="SUPFAM" id="SSF51905">
    <property type="entry name" value="FAD/NAD(P)-binding domain"/>
    <property type="match status" value="1"/>
</dbReference>
<feature type="transmembrane region" description="Helical" evidence="6">
    <location>
        <begin position="510"/>
        <end position="530"/>
    </location>
</feature>
<evidence type="ECO:0000256" key="6">
    <source>
        <dbReference type="SAM" id="Phobius"/>
    </source>
</evidence>
<keyword evidence="1" id="KW-0285">Flavoprotein</keyword>
<sequence length="549" mass="62249">MSENVASEKVKVRTGIRYRKKRLADHYDAIVVGSGIGGLTTAALLSLLGKKVCVLEQHYTAGGYTHAYEREGYEWDVGVHYIGEVHKPSTMKRMFDVLSQSRLKWAAMDPVYDRIIIADKEYDFVAGRENFINSLSEQFPEERANIERYVALIREMSSQTPKFFAGQAMPKWMTAIYNNVRPWLVRKEFFQSTREVLEGLTTNQELISVLTGQWGDYGQPPRDAAFLMHALIAKHYLAGGAYPVGGASEMARSIIPTIQQSGGEVFTYAEVEEVLVKDNKAYGVKMAKGDEIHAEVVISNIGIHKTLGKLYPEASRKQHNITATLNHKALNHSSSSYCLYAGFKGDAKELELDTTNLWIYPNGDHEGNIDAFREGKHRDFPLLYMSFPSSKDPQWSERFPGKSTVEIVTIANFEDYQPWEGTYWRQRGEDYEARKENLSQQLLEKLFERKPQLRDALDYYELGTPLSTQFYQHNNAGEIYGVDHWVDRFKQPCLHPQTDVKNLYMTGSDVMTAGVGGALMGGVMCTMRVLGLRKGGEVMKLFKNYVEPS</sequence>
<dbReference type="PANTHER" id="PTHR46091:SF3">
    <property type="entry name" value="AMINE OXIDASE DOMAIN-CONTAINING PROTEIN"/>
    <property type="match status" value="1"/>
</dbReference>
<keyword evidence="5" id="KW-0520">NAD</keyword>
<dbReference type="RefSeq" id="WP_166846418.1">
    <property type="nucleotide sequence ID" value="NZ_JAAONY010000002.1"/>
</dbReference>
<evidence type="ECO:0000256" key="2">
    <source>
        <dbReference type="ARBA" id="ARBA00022729"/>
    </source>
</evidence>
<keyword evidence="6" id="KW-0812">Transmembrane</keyword>
<keyword evidence="9" id="KW-1185">Reference proteome</keyword>
<evidence type="ECO:0000256" key="1">
    <source>
        <dbReference type="ARBA" id="ARBA00022630"/>
    </source>
</evidence>
<evidence type="ECO:0000313" key="9">
    <source>
        <dbReference type="Proteomes" id="UP000528457"/>
    </source>
</evidence>
<dbReference type="Pfam" id="PF01593">
    <property type="entry name" value="Amino_oxidase"/>
    <property type="match status" value="1"/>
</dbReference>
<dbReference type="EC" id="1.3.99.23" evidence="8"/>
<dbReference type="InterPro" id="IPR036188">
    <property type="entry name" value="FAD/NAD-bd_sf"/>
</dbReference>
<keyword evidence="6" id="KW-1133">Transmembrane helix</keyword>
<dbReference type="Gene3D" id="3.50.50.60">
    <property type="entry name" value="FAD/NAD(P)-binding domain"/>
    <property type="match status" value="2"/>
</dbReference>
<dbReference type="Proteomes" id="UP000528457">
    <property type="component" value="Unassembled WGS sequence"/>
</dbReference>
<keyword evidence="6" id="KW-0472">Membrane</keyword>
<evidence type="ECO:0000256" key="5">
    <source>
        <dbReference type="ARBA" id="ARBA00023027"/>
    </source>
</evidence>
<evidence type="ECO:0000256" key="4">
    <source>
        <dbReference type="ARBA" id="ARBA00022857"/>
    </source>
</evidence>
<accession>A0A7X0MXQ1</accession>
<protein>
    <submittedName>
        <fullName evidence="8">All-trans-retinol 13,14-reductase</fullName>
        <ecNumber evidence="8">1.3.99.23</ecNumber>
    </submittedName>
</protein>
<keyword evidence="4" id="KW-0521">NADP</keyword>